<sequence length="105" mass="11604">MDRLNYPHLNPHVFSRENKDDLKCTYCGPNHHTEDTCFSKHGVPDWFPELTKLRAKVHGNNEGECASVAAANTSSTKGAEATPTDYSQPLLTRANQAQLLLGVHS</sequence>
<organism evidence="1 2">
    <name type="scientific">Malus domestica</name>
    <name type="common">Apple</name>
    <name type="synonym">Pyrus malus</name>
    <dbReference type="NCBI Taxonomy" id="3750"/>
    <lineage>
        <taxon>Eukaryota</taxon>
        <taxon>Viridiplantae</taxon>
        <taxon>Streptophyta</taxon>
        <taxon>Embryophyta</taxon>
        <taxon>Tracheophyta</taxon>
        <taxon>Spermatophyta</taxon>
        <taxon>Magnoliopsida</taxon>
        <taxon>eudicotyledons</taxon>
        <taxon>Gunneridae</taxon>
        <taxon>Pentapetalae</taxon>
        <taxon>rosids</taxon>
        <taxon>fabids</taxon>
        <taxon>Rosales</taxon>
        <taxon>Rosaceae</taxon>
        <taxon>Amygdaloideae</taxon>
        <taxon>Maleae</taxon>
        <taxon>Malus</taxon>
    </lineage>
</organism>
<accession>A0A498JIE0</accession>
<proteinExistence type="predicted"/>
<evidence type="ECO:0000313" key="2">
    <source>
        <dbReference type="Proteomes" id="UP000290289"/>
    </source>
</evidence>
<dbReference type="AlphaFoldDB" id="A0A498JIE0"/>
<reference evidence="1 2" key="1">
    <citation type="submission" date="2018-10" db="EMBL/GenBank/DDBJ databases">
        <title>A high-quality apple genome assembly.</title>
        <authorList>
            <person name="Hu J."/>
        </authorList>
    </citation>
    <scope>NUCLEOTIDE SEQUENCE [LARGE SCALE GENOMIC DNA]</scope>
    <source>
        <strain evidence="2">cv. HFTH1</strain>
        <tissue evidence="1">Young leaf</tissue>
    </source>
</reference>
<gene>
    <name evidence="1" type="ORF">DVH24_007998</name>
</gene>
<evidence type="ECO:0000313" key="1">
    <source>
        <dbReference type="EMBL" id="RXH95498.1"/>
    </source>
</evidence>
<name>A0A498JIE0_MALDO</name>
<keyword evidence="2" id="KW-1185">Reference proteome</keyword>
<comment type="caution">
    <text evidence="1">The sequence shown here is derived from an EMBL/GenBank/DDBJ whole genome shotgun (WGS) entry which is preliminary data.</text>
</comment>
<dbReference type="EMBL" id="RDQH01000332">
    <property type="protein sequence ID" value="RXH95498.1"/>
    <property type="molecule type" value="Genomic_DNA"/>
</dbReference>
<protein>
    <submittedName>
        <fullName evidence="1">Uncharacterized protein</fullName>
    </submittedName>
</protein>
<dbReference type="Proteomes" id="UP000290289">
    <property type="component" value="Chromosome 6"/>
</dbReference>